<keyword evidence="16" id="KW-1185">Reference proteome</keyword>
<feature type="transmembrane region" description="Helical" evidence="12">
    <location>
        <begin position="198"/>
        <end position="217"/>
    </location>
</feature>
<evidence type="ECO:0000256" key="7">
    <source>
        <dbReference type="ARBA" id="ARBA00022984"/>
    </source>
</evidence>
<dbReference type="CDD" id="cd06852">
    <property type="entry name" value="GT_MraY"/>
    <property type="match status" value="1"/>
</dbReference>
<dbReference type="GO" id="GO:0005886">
    <property type="term" value="C:plasma membrane"/>
    <property type="evidence" value="ECO:0007669"/>
    <property type="project" value="UniProtKB-SubCell"/>
</dbReference>
<dbReference type="GO" id="GO:0071555">
    <property type="term" value="P:cell wall organization"/>
    <property type="evidence" value="ECO:0007669"/>
    <property type="project" value="UniProtKB-KW"/>
</dbReference>
<comment type="catalytic activity">
    <reaction evidence="12">
        <text>UDP-N-acetyl-alpha-D-muramoyl-L-alanyl-gamma-D-glutamyl-meso-2,6-diaminopimeloyl-D-alanyl-D-alanine + di-trans,octa-cis-undecaprenyl phosphate = di-trans,octa-cis-undecaprenyl diphospho-N-acetyl-alpha-D-muramoyl-L-alanyl-D-glutamyl-meso-2,6-diaminopimeloyl-D-alanyl-D-alanine + UMP</text>
        <dbReference type="Rhea" id="RHEA:28386"/>
        <dbReference type="ChEBI" id="CHEBI:57865"/>
        <dbReference type="ChEBI" id="CHEBI:60392"/>
        <dbReference type="ChEBI" id="CHEBI:61386"/>
        <dbReference type="ChEBI" id="CHEBI:61387"/>
        <dbReference type="EC" id="2.7.8.13"/>
    </reaction>
</comment>
<dbReference type="UniPathway" id="UPA00219"/>
<protein>
    <recommendedName>
        <fullName evidence="12 13">Phospho-N-acetylmuramoyl-pentapeptide-transferase</fullName>
        <ecNumber evidence="12 13">2.7.8.13</ecNumber>
    </recommendedName>
    <alternativeName>
        <fullName evidence="12">UDP-MurNAc-pentapeptide phosphotransferase</fullName>
    </alternativeName>
</protein>
<dbReference type="KEGG" id="dhy:DESAM_20207"/>
<evidence type="ECO:0000256" key="8">
    <source>
        <dbReference type="ARBA" id="ARBA00022989"/>
    </source>
</evidence>
<comment type="function">
    <text evidence="12">Catalyzes the initial step of the lipid cycle reactions in the biosynthesis of the cell wall peptidoglycan: transfers peptidoglycan precursor phospho-MurNAc-pentapeptide from UDP-MurNAc-pentapeptide onto the lipid carrier undecaprenyl phosphate, yielding undecaprenyl-pyrophosphoryl-MurNAc-pentapeptide, known as lipid I.</text>
</comment>
<comment type="cofactor">
    <cofactor evidence="12 14">
        <name>Mg(2+)</name>
        <dbReference type="ChEBI" id="CHEBI:18420"/>
    </cofactor>
</comment>
<evidence type="ECO:0000256" key="12">
    <source>
        <dbReference type="HAMAP-Rule" id="MF_00038"/>
    </source>
</evidence>
<keyword evidence="12 14" id="KW-0479">Metal-binding</keyword>
<keyword evidence="7 12" id="KW-0573">Peptidoglycan synthesis</keyword>
<comment type="subcellular location">
    <subcellularLocation>
        <location evidence="12">Cell membrane</location>
        <topology evidence="12">Multi-pass membrane protein</topology>
    </subcellularLocation>
    <subcellularLocation>
        <location evidence="1">Membrane</location>
        <topology evidence="1">Multi-pass membrane protein</topology>
    </subcellularLocation>
</comment>
<evidence type="ECO:0000256" key="13">
    <source>
        <dbReference type="NCBIfam" id="TIGR00445"/>
    </source>
</evidence>
<keyword evidence="10 12" id="KW-0131">Cell cycle</keyword>
<keyword evidence="5 12" id="KW-0812">Transmembrane</keyword>
<evidence type="ECO:0000256" key="1">
    <source>
        <dbReference type="ARBA" id="ARBA00004141"/>
    </source>
</evidence>
<evidence type="ECO:0000256" key="4">
    <source>
        <dbReference type="ARBA" id="ARBA00022679"/>
    </source>
</evidence>
<evidence type="ECO:0000256" key="6">
    <source>
        <dbReference type="ARBA" id="ARBA00022960"/>
    </source>
</evidence>
<keyword evidence="9 12" id="KW-0472">Membrane</keyword>
<dbReference type="EC" id="2.7.8.13" evidence="12 13"/>
<feature type="transmembrane region" description="Helical" evidence="12">
    <location>
        <begin position="134"/>
        <end position="154"/>
    </location>
</feature>
<feature type="transmembrane region" description="Helical" evidence="12">
    <location>
        <begin position="261"/>
        <end position="280"/>
    </location>
</feature>
<evidence type="ECO:0000256" key="5">
    <source>
        <dbReference type="ARBA" id="ARBA00022692"/>
    </source>
</evidence>
<evidence type="ECO:0000256" key="9">
    <source>
        <dbReference type="ARBA" id="ARBA00023136"/>
    </source>
</evidence>
<feature type="binding site" evidence="14">
    <location>
        <position position="265"/>
    </location>
    <ligand>
        <name>Mg(2+)</name>
        <dbReference type="ChEBI" id="CHEBI:18420"/>
    </ligand>
</feature>
<keyword evidence="11 12" id="KW-0961">Cell wall biogenesis/degradation</keyword>
<dbReference type="AlphaFoldDB" id="L0R704"/>
<dbReference type="PANTHER" id="PTHR22926:SF5">
    <property type="entry name" value="PHOSPHO-N-ACETYLMURAMOYL-PENTAPEPTIDE-TRANSFERASE HOMOLOG"/>
    <property type="match status" value="1"/>
</dbReference>
<evidence type="ECO:0000256" key="2">
    <source>
        <dbReference type="ARBA" id="ARBA00005583"/>
    </source>
</evidence>
<dbReference type="STRING" id="1121451.DESAM_20207"/>
<accession>L0R704</accession>
<dbReference type="NCBIfam" id="TIGR00445">
    <property type="entry name" value="mraY"/>
    <property type="match status" value="1"/>
</dbReference>
<dbReference type="GO" id="GO:0008963">
    <property type="term" value="F:phospho-N-acetylmuramoyl-pentapeptide-transferase activity"/>
    <property type="evidence" value="ECO:0007669"/>
    <property type="project" value="UniProtKB-UniRule"/>
</dbReference>
<dbReference type="GO" id="GO:0008360">
    <property type="term" value="P:regulation of cell shape"/>
    <property type="evidence" value="ECO:0007669"/>
    <property type="project" value="UniProtKB-KW"/>
</dbReference>
<dbReference type="Pfam" id="PF10555">
    <property type="entry name" value="MraY_sig1"/>
    <property type="match status" value="1"/>
</dbReference>
<dbReference type="PROSITE" id="PS01348">
    <property type="entry name" value="MRAY_2"/>
    <property type="match status" value="1"/>
</dbReference>
<feature type="transmembrane region" description="Helical" evidence="12">
    <location>
        <begin position="286"/>
        <end position="309"/>
    </location>
</feature>
<feature type="transmembrane region" description="Helical" evidence="12">
    <location>
        <begin position="96"/>
        <end position="114"/>
    </location>
</feature>
<evidence type="ECO:0000256" key="3">
    <source>
        <dbReference type="ARBA" id="ARBA00022618"/>
    </source>
</evidence>
<dbReference type="PATRIC" id="fig|1121451.3.peg.479"/>
<evidence type="ECO:0000313" key="16">
    <source>
        <dbReference type="Proteomes" id="UP000010808"/>
    </source>
</evidence>
<dbReference type="HOGENOM" id="CLU_023982_0_0_7"/>
<feature type="transmembrane region" description="Helical" evidence="12">
    <location>
        <begin position="27"/>
        <end position="48"/>
    </location>
</feature>
<sequence>MIYHFLVPLSAQLGIFNVFRYITFRSIYALLTALLITIVLGPIMMRWLQKVKCGQYIQEDGPLQHQCKAGTPTMGGLLLGFGVLVSTLLWADLTNVYVWLTMLVFAGFGIVGFVDDYTKIKRKQNKGISASAKLFGQLLVAGTAVGFLIMQPAYSTELAVPFFKNFTPDLGWMYLPFALLVMIGASNGVNLTDGLDGLAIGPSITNATCYAFFIYIAGHVGMSTYLNVPHVPGVGEVTVFCGALVGAGLGFLWYNAYPAQIFMGDVGSLSIGGVLGFIAVLCKQELLLTIVGGVFVFETVSVIMQVGYFKVSGGKRIFRMAPLHHHFEHKGVSESKIVIRFWIISILMALMALSTLKIR</sequence>
<dbReference type="GO" id="GO:0046872">
    <property type="term" value="F:metal ion binding"/>
    <property type="evidence" value="ECO:0007669"/>
    <property type="project" value="UniProtKB-KW"/>
</dbReference>
<keyword evidence="8 12" id="KW-1133">Transmembrane helix</keyword>
<dbReference type="InterPro" id="IPR000715">
    <property type="entry name" value="Glycosyl_transferase_4"/>
</dbReference>
<dbReference type="GO" id="GO:0051301">
    <property type="term" value="P:cell division"/>
    <property type="evidence" value="ECO:0007669"/>
    <property type="project" value="UniProtKB-KW"/>
</dbReference>
<feature type="transmembrane region" description="Helical" evidence="12">
    <location>
        <begin position="174"/>
        <end position="191"/>
    </location>
</feature>
<proteinExistence type="inferred from homology"/>
<keyword evidence="6 12" id="KW-0133">Cell shape</keyword>
<evidence type="ECO:0000313" key="15">
    <source>
        <dbReference type="EMBL" id="CCO22498.1"/>
    </source>
</evidence>
<dbReference type="Pfam" id="PF00953">
    <property type="entry name" value="Glycos_transf_4"/>
    <property type="match status" value="1"/>
</dbReference>
<dbReference type="GO" id="GO:0009252">
    <property type="term" value="P:peptidoglycan biosynthetic process"/>
    <property type="evidence" value="ECO:0007669"/>
    <property type="project" value="UniProtKB-UniRule"/>
</dbReference>
<dbReference type="EMBL" id="FO203522">
    <property type="protein sequence ID" value="CCO22498.1"/>
    <property type="molecule type" value="Genomic_DNA"/>
</dbReference>
<keyword evidence="12 14" id="KW-0460">Magnesium</keyword>
<dbReference type="HAMAP" id="MF_00038">
    <property type="entry name" value="MraY"/>
    <property type="match status" value="1"/>
</dbReference>
<dbReference type="eggNOG" id="COG0472">
    <property type="taxonomic scope" value="Bacteria"/>
</dbReference>
<dbReference type="GO" id="GO:0051992">
    <property type="term" value="F:UDP-N-acetylmuramoyl-L-alanyl-D-glutamyl-meso-2,6-diaminopimelyl-D-alanyl-D-alanine:undecaprenyl-phosphate transferase activity"/>
    <property type="evidence" value="ECO:0007669"/>
    <property type="project" value="RHEA"/>
</dbReference>
<keyword evidence="4 12" id="KW-0808">Transferase</keyword>
<keyword evidence="12" id="KW-1003">Cell membrane</keyword>
<evidence type="ECO:0000256" key="11">
    <source>
        <dbReference type="ARBA" id="ARBA00023316"/>
    </source>
</evidence>
<evidence type="ECO:0000256" key="10">
    <source>
        <dbReference type="ARBA" id="ARBA00023306"/>
    </source>
</evidence>
<feature type="transmembrane region" description="Helical" evidence="12">
    <location>
        <begin position="337"/>
        <end position="356"/>
    </location>
</feature>
<name>L0R704_9BACT</name>
<reference evidence="15 16" key="1">
    <citation type="submission" date="2012-10" db="EMBL/GenBank/DDBJ databases">
        <authorList>
            <person name="Genoscope - CEA"/>
        </authorList>
    </citation>
    <scope>NUCLEOTIDE SEQUENCE [LARGE SCALE GENOMIC DNA]</scope>
    <source>
        <strain evidence="16">AM13 / DSM 14728</strain>
    </source>
</reference>
<dbReference type="RefSeq" id="WP_015335108.1">
    <property type="nucleotide sequence ID" value="NC_020055.1"/>
</dbReference>
<dbReference type="PANTHER" id="PTHR22926">
    <property type="entry name" value="PHOSPHO-N-ACETYLMURAMOYL-PENTAPEPTIDE-TRANSFERASE"/>
    <property type="match status" value="1"/>
</dbReference>
<dbReference type="InterPro" id="IPR003524">
    <property type="entry name" value="PNAcMuramoyl-5peptid_Trfase"/>
</dbReference>
<feature type="transmembrane region" description="Helical" evidence="12">
    <location>
        <begin position="69"/>
        <end position="90"/>
    </location>
</feature>
<dbReference type="Proteomes" id="UP000010808">
    <property type="component" value="Chromosome"/>
</dbReference>
<evidence type="ECO:0000256" key="14">
    <source>
        <dbReference type="PIRSR" id="PIRSR600715-1"/>
    </source>
</evidence>
<comment type="similarity">
    <text evidence="2 12">Belongs to the glycosyltransferase 4 family. MraY subfamily.</text>
</comment>
<gene>
    <name evidence="12 15" type="primary">mraY</name>
    <name evidence="15" type="ORF">DESAM_20207</name>
</gene>
<dbReference type="InterPro" id="IPR018480">
    <property type="entry name" value="PNAcMuramoyl-5peptid_Trfase_CS"/>
</dbReference>
<dbReference type="OrthoDB" id="9805475at2"/>
<comment type="pathway">
    <text evidence="12">Cell wall biogenesis; peptidoglycan biosynthesis.</text>
</comment>
<feature type="binding site" evidence="14">
    <location>
        <position position="190"/>
    </location>
    <ligand>
        <name>Mg(2+)</name>
        <dbReference type="ChEBI" id="CHEBI:18420"/>
    </ligand>
</feature>
<organism evidence="15 16">
    <name type="scientific">Maridesulfovibrio hydrothermalis AM13 = DSM 14728</name>
    <dbReference type="NCBI Taxonomy" id="1121451"/>
    <lineage>
        <taxon>Bacteria</taxon>
        <taxon>Pseudomonadati</taxon>
        <taxon>Thermodesulfobacteriota</taxon>
        <taxon>Desulfovibrionia</taxon>
        <taxon>Desulfovibrionales</taxon>
        <taxon>Desulfovibrionaceae</taxon>
        <taxon>Maridesulfovibrio</taxon>
    </lineage>
</organism>
<keyword evidence="3 12" id="KW-0132">Cell division</keyword>